<proteinExistence type="inferred from homology"/>
<dbReference type="InterPro" id="IPR051121">
    <property type="entry name" value="FAH"/>
</dbReference>
<evidence type="ECO:0000256" key="1">
    <source>
        <dbReference type="ARBA" id="ARBA00010211"/>
    </source>
</evidence>
<dbReference type="InterPro" id="IPR036663">
    <property type="entry name" value="Fumarylacetoacetase_C_sf"/>
</dbReference>
<dbReference type="PANTHER" id="PTHR42796">
    <property type="entry name" value="FUMARYLACETOACETATE HYDROLASE DOMAIN-CONTAINING PROTEIN 2A-RELATED"/>
    <property type="match status" value="1"/>
</dbReference>
<comment type="caution">
    <text evidence="4">The sequence shown here is derived from an EMBL/GenBank/DDBJ whole genome shotgun (WGS) entry which is preliminary data.</text>
</comment>
<organism evidence="4 5">
    <name type="scientific">Mesorhizobium kowhaii</name>
    <dbReference type="NCBI Taxonomy" id="1300272"/>
    <lineage>
        <taxon>Bacteria</taxon>
        <taxon>Pseudomonadati</taxon>
        <taxon>Pseudomonadota</taxon>
        <taxon>Alphaproteobacteria</taxon>
        <taxon>Hyphomicrobiales</taxon>
        <taxon>Phyllobacteriaceae</taxon>
        <taxon>Mesorhizobium</taxon>
    </lineage>
</organism>
<dbReference type="GO" id="GO:0046872">
    <property type="term" value="F:metal ion binding"/>
    <property type="evidence" value="ECO:0007669"/>
    <property type="project" value="UniProtKB-KW"/>
</dbReference>
<keyword evidence="5" id="KW-1185">Reference proteome</keyword>
<evidence type="ECO:0000313" key="4">
    <source>
        <dbReference type="EMBL" id="PZV35629.1"/>
    </source>
</evidence>
<dbReference type="Proteomes" id="UP000248616">
    <property type="component" value="Unassembled WGS sequence"/>
</dbReference>
<dbReference type="EMBL" id="MZXV01000056">
    <property type="protein sequence ID" value="PZV35629.1"/>
    <property type="molecule type" value="Genomic_DNA"/>
</dbReference>
<keyword evidence="2" id="KW-0479">Metal-binding</keyword>
<gene>
    <name evidence="4" type="ORF">B5V02_26650</name>
</gene>
<reference evidence="5" key="1">
    <citation type="submission" date="2017-03" db="EMBL/GenBank/DDBJ databases">
        <authorList>
            <person name="Safronova V.I."/>
            <person name="Sazanova A.L."/>
            <person name="Chirak E.R."/>
        </authorList>
    </citation>
    <scope>NUCLEOTIDE SEQUENCE [LARGE SCALE GENOMIC DNA]</scope>
    <source>
        <strain evidence="5">Ach-343</strain>
    </source>
</reference>
<dbReference type="Pfam" id="PF01557">
    <property type="entry name" value="FAA_hydrolase"/>
    <property type="match status" value="1"/>
</dbReference>
<dbReference type="GO" id="GO:0019752">
    <property type="term" value="P:carboxylic acid metabolic process"/>
    <property type="evidence" value="ECO:0007669"/>
    <property type="project" value="UniProtKB-ARBA"/>
</dbReference>
<feature type="domain" description="Fumarylacetoacetase-like C-terminal" evidence="3">
    <location>
        <begin position="80"/>
        <end position="285"/>
    </location>
</feature>
<dbReference type="Gene3D" id="3.90.850.10">
    <property type="entry name" value="Fumarylacetoacetase-like, C-terminal domain"/>
    <property type="match status" value="1"/>
</dbReference>
<dbReference type="InterPro" id="IPR011234">
    <property type="entry name" value="Fumarylacetoacetase-like_C"/>
</dbReference>
<sequence length="297" mass="31560">MWPVRFAAYKSSRGPGLAIALPEGEFRGIDESDAMFPGRLEDLIAEGAQALQAAGERLASGRRIDPQSVEWLPPISAPGKIICVGLNYVDHSIESGFVPPTYPTLFARFSTSLIGHGAAIRRPEASIQLDYEGEMVAIIGKAGRHIAPGQALSHVAGYSIFNDASIRDFQTKSPQWTVGKNFDGTGSFGPIFVTADELPPGGKGLRIQTRLNGQIVQSASTSDMIFDVASLISIISEAITLEPGDILVTGTPSGVGMARKPQLFMKHGDVCEVELEDVGILSNVVADDVISAQAVNQ</sequence>
<dbReference type="GO" id="GO:0016853">
    <property type="term" value="F:isomerase activity"/>
    <property type="evidence" value="ECO:0007669"/>
    <property type="project" value="UniProtKB-ARBA"/>
</dbReference>
<dbReference type="FunFam" id="3.90.850.10:FF:000002">
    <property type="entry name" value="2-hydroxyhepta-2,4-diene-1,7-dioate isomerase"/>
    <property type="match status" value="1"/>
</dbReference>
<evidence type="ECO:0000256" key="2">
    <source>
        <dbReference type="ARBA" id="ARBA00022723"/>
    </source>
</evidence>
<dbReference type="PANTHER" id="PTHR42796:SF4">
    <property type="entry name" value="FUMARYLACETOACETATE HYDROLASE DOMAIN-CONTAINING PROTEIN 2A"/>
    <property type="match status" value="1"/>
</dbReference>
<dbReference type="AlphaFoldDB" id="A0A2W7CPB0"/>
<accession>A0A2W7CPB0</accession>
<evidence type="ECO:0000259" key="3">
    <source>
        <dbReference type="Pfam" id="PF01557"/>
    </source>
</evidence>
<protein>
    <submittedName>
        <fullName evidence="4">Fumarylacetoacetate hydrolase</fullName>
    </submittedName>
</protein>
<dbReference type="SUPFAM" id="SSF56529">
    <property type="entry name" value="FAH"/>
    <property type="match status" value="1"/>
</dbReference>
<dbReference type="GO" id="GO:0016787">
    <property type="term" value="F:hydrolase activity"/>
    <property type="evidence" value="ECO:0007669"/>
    <property type="project" value="UniProtKB-KW"/>
</dbReference>
<comment type="similarity">
    <text evidence="1">Belongs to the FAH family.</text>
</comment>
<keyword evidence="4" id="KW-0378">Hydrolase</keyword>
<evidence type="ECO:0000313" key="5">
    <source>
        <dbReference type="Proteomes" id="UP000248616"/>
    </source>
</evidence>
<name>A0A2W7CPB0_9HYPH</name>